<dbReference type="EMBL" id="DWXZ01000036">
    <property type="protein sequence ID" value="HJB36861.1"/>
    <property type="molecule type" value="Genomic_DNA"/>
</dbReference>
<comment type="function">
    <text evidence="5">This enzyme is involved in nucleotide metabolism: it produces dUMP, the immediate precursor of thymidine nucleotides and it decreases the intracellular concentration of dUTP so that uracil cannot be incorporated into DNA.</text>
</comment>
<protein>
    <recommendedName>
        <fullName evidence="5">Deoxyuridine 5'-triphosphate nucleotidohydrolase</fullName>
        <shortName evidence="5">dUTPase</shortName>
        <ecNumber evidence="5">3.6.1.23</ecNumber>
    </recommendedName>
    <alternativeName>
        <fullName evidence="5">dUTP pyrophosphatase</fullName>
    </alternativeName>
</protein>
<organism evidence="7 8">
    <name type="scientific">Candidatus Acutalibacter ornithocaccae</name>
    <dbReference type="NCBI Taxonomy" id="2838416"/>
    <lineage>
        <taxon>Bacteria</taxon>
        <taxon>Bacillati</taxon>
        <taxon>Bacillota</taxon>
        <taxon>Clostridia</taxon>
        <taxon>Eubacteriales</taxon>
        <taxon>Acutalibacteraceae</taxon>
        <taxon>Acutalibacter</taxon>
    </lineage>
</organism>
<dbReference type="InterPro" id="IPR008181">
    <property type="entry name" value="dUTPase"/>
</dbReference>
<comment type="caution">
    <text evidence="5">Lacks conserved residue(s) required for the propagation of feature annotation.</text>
</comment>
<name>A0A9D2RYK3_9FIRM</name>
<gene>
    <name evidence="5 7" type="primary">dut</name>
    <name evidence="7" type="ORF">H9942_02185</name>
</gene>
<reference evidence="7" key="2">
    <citation type="submission" date="2021-04" db="EMBL/GenBank/DDBJ databases">
        <authorList>
            <person name="Gilroy R."/>
        </authorList>
    </citation>
    <scope>NUCLEOTIDE SEQUENCE</scope>
    <source>
        <strain evidence="7">ChiBcolR8-3208</strain>
    </source>
</reference>
<dbReference type="Gene3D" id="2.70.40.10">
    <property type="match status" value="1"/>
</dbReference>
<dbReference type="HAMAP" id="MF_00116">
    <property type="entry name" value="dUTPase_bact"/>
    <property type="match status" value="1"/>
</dbReference>
<dbReference type="InterPro" id="IPR029054">
    <property type="entry name" value="dUTPase-like"/>
</dbReference>
<reference evidence="7" key="1">
    <citation type="journal article" date="2021" name="PeerJ">
        <title>Extensive microbial diversity within the chicken gut microbiome revealed by metagenomics and culture.</title>
        <authorList>
            <person name="Gilroy R."/>
            <person name="Ravi A."/>
            <person name="Getino M."/>
            <person name="Pursley I."/>
            <person name="Horton D.L."/>
            <person name="Alikhan N.F."/>
            <person name="Baker D."/>
            <person name="Gharbi K."/>
            <person name="Hall N."/>
            <person name="Watson M."/>
            <person name="Adriaenssens E.M."/>
            <person name="Foster-Nyarko E."/>
            <person name="Jarju S."/>
            <person name="Secka A."/>
            <person name="Antonio M."/>
            <person name="Oren A."/>
            <person name="Chaudhuri R.R."/>
            <person name="La Ragione R."/>
            <person name="Hildebrand F."/>
            <person name="Pallen M.J."/>
        </authorList>
    </citation>
    <scope>NUCLEOTIDE SEQUENCE</scope>
    <source>
        <strain evidence="7">ChiBcolR8-3208</strain>
    </source>
</reference>
<keyword evidence="2 5" id="KW-0378">Hydrolase</keyword>
<comment type="cofactor">
    <cofactor evidence="5">
        <name>Mg(2+)</name>
        <dbReference type="ChEBI" id="CHEBI:18420"/>
    </cofactor>
</comment>
<dbReference type="GO" id="GO:0004170">
    <property type="term" value="F:dUTP diphosphatase activity"/>
    <property type="evidence" value="ECO:0007669"/>
    <property type="project" value="UniProtKB-UniRule"/>
</dbReference>
<evidence type="ECO:0000313" key="7">
    <source>
        <dbReference type="EMBL" id="HJB36861.1"/>
    </source>
</evidence>
<comment type="pathway">
    <text evidence="5">Pyrimidine metabolism; dUMP biosynthesis; dUMP from dCTP (dUTP route): step 2/2.</text>
</comment>
<dbReference type="InterPro" id="IPR033704">
    <property type="entry name" value="dUTPase_trimeric"/>
</dbReference>
<evidence type="ECO:0000313" key="8">
    <source>
        <dbReference type="Proteomes" id="UP000824214"/>
    </source>
</evidence>
<evidence type="ECO:0000256" key="4">
    <source>
        <dbReference type="ARBA" id="ARBA00047686"/>
    </source>
</evidence>
<feature type="binding site" evidence="5">
    <location>
        <position position="77"/>
    </location>
    <ligand>
        <name>substrate</name>
    </ligand>
</feature>
<dbReference type="PANTHER" id="PTHR11241:SF0">
    <property type="entry name" value="DEOXYURIDINE 5'-TRIPHOSPHATE NUCLEOTIDOHYDROLASE"/>
    <property type="match status" value="1"/>
</dbReference>
<evidence type="ECO:0000256" key="5">
    <source>
        <dbReference type="HAMAP-Rule" id="MF_00116"/>
    </source>
</evidence>
<dbReference type="GO" id="GO:0046081">
    <property type="term" value="P:dUTP catabolic process"/>
    <property type="evidence" value="ECO:0007669"/>
    <property type="project" value="InterPro"/>
</dbReference>
<dbReference type="InterPro" id="IPR036157">
    <property type="entry name" value="dUTPase-like_sf"/>
</dbReference>
<feature type="domain" description="dUTPase-like" evidence="6">
    <location>
        <begin position="12"/>
        <end position="143"/>
    </location>
</feature>
<dbReference type="GO" id="GO:0006226">
    <property type="term" value="P:dUMP biosynthetic process"/>
    <property type="evidence" value="ECO:0007669"/>
    <property type="project" value="UniProtKB-UniRule"/>
</dbReference>
<comment type="caution">
    <text evidence="7">The sequence shown here is derived from an EMBL/GenBank/DDBJ whole genome shotgun (WGS) entry which is preliminary data.</text>
</comment>
<dbReference type="PANTHER" id="PTHR11241">
    <property type="entry name" value="DEOXYURIDINE 5'-TRIPHOSPHATE NUCLEOTIDOHYDROLASE"/>
    <property type="match status" value="1"/>
</dbReference>
<keyword evidence="3 5" id="KW-0546">Nucleotide metabolism</keyword>
<evidence type="ECO:0000259" key="6">
    <source>
        <dbReference type="Pfam" id="PF00692"/>
    </source>
</evidence>
<dbReference type="CDD" id="cd07557">
    <property type="entry name" value="trimeric_dUTPase"/>
    <property type="match status" value="1"/>
</dbReference>
<feature type="binding site" evidence="5">
    <location>
        <begin position="81"/>
        <end position="83"/>
    </location>
    <ligand>
        <name>substrate</name>
    </ligand>
</feature>
<dbReference type="NCBIfam" id="NF001862">
    <property type="entry name" value="PRK00601.1"/>
    <property type="match status" value="1"/>
</dbReference>
<dbReference type="Pfam" id="PF00692">
    <property type="entry name" value="dUTPase"/>
    <property type="match status" value="1"/>
</dbReference>
<comment type="similarity">
    <text evidence="1 5">Belongs to the dUTPase family.</text>
</comment>
<dbReference type="GO" id="GO:0000287">
    <property type="term" value="F:magnesium ion binding"/>
    <property type="evidence" value="ECO:0007669"/>
    <property type="project" value="UniProtKB-UniRule"/>
</dbReference>
<dbReference type="AlphaFoldDB" id="A0A9D2RYK3"/>
<feature type="binding site" evidence="5">
    <location>
        <begin position="64"/>
        <end position="66"/>
    </location>
    <ligand>
        <name>substrate</name>
    </ligand>
</feature>
<proteinExistence type="inferred from homology"/>
<dbReference type="SUPFAM" id="SSF51283">
    <property type="entry name" value="dUTPase-like"/>
    <property type="match status" value="1"/>
</dbReference>
<comment type="catalytic activity">
    <reaction evidence="4 5">
        <text>dUTP + H2O = dUMP + diphosphate + H(+)</text>
        <dbReference type="Rhea" id="RHEA:10248"/>
        <dbReference type="ChEBI" id="CHEBI:15377"/>
        <dbReference type="ChEBI" id="CHEBI:15378"/>
        <dbReference type="ChEBI" id="CHEBI:33019"/>
        <dbReference type="ChEBI" id="CHEBI:61555"/>
        <dbReference type="ChEBI" id="CHEBI:246422"/>
        <dbReference type="EC" id="3.6.1.23"/>
    </reaction>
</comment>
<dbReference type="Proteomes" id="UP000824214">
    <property type="component" value="Unassembled WGS sequence"/>
</dbReference>
<evidence type="ECO:0000256" key="1">
    <source>
        <dbReference type="ARBA" id="ARBA00006581"/>
    </source>
</evidence>
<keyword evidence="5" id="KW-0460">Magnesium</keyword>
<accession>A0A9D2RYK3</accession>
<dbReference type="EC" id="3.6.1.23" evidence="5"/>
<sequence length="144" mass="15138">MVLRMKKVRPGAQLPQRQTAGSAGFDLCACIQEPVVLEPGDSALFPTGLAAEIPQGHVGLIFTRSGLGVKHGVAVSNGVGVIDSDYRGELHVGLRNHSREAYAIQPGERVAQLVILPVCLPELAEVEELSETARGQGGFGSTGR</sequence>
<evidence type="ECO:0000256" key="3">
    <source>
        <dbReference type="ARBA" id="ARBA00023080"/>
    </source>
</evidence>
<dbReference type="NCBIfam" id="TIGR00576">
    <property type="entry name" value="dut"/>
    <property type="match status" value="1"/>
</dbReference>
<keyword evidence="5" id="KW-0479">Metal-binding</keyword>
<evidence type="ECO:0000256" key="2">
    <source>
        <dbReference type="ARBA" id="ARBA00022801"/>
    </source>
</evidence>